<evidence type="ECO:0000256" key="3">
    <source>
        <dbReference type="ARBA" id="ARBA00023125"/>
    </source>
</evidence>
<dbReference type="AlphaFoldDB" id="A0A158GYI4"/>
<evidence type="ECO:0000313" key="6">
    <source>
        <dbReference type="EMBL" id="SAL36659.1"/>
    </source>
</evidence>
<dbReference type="SUPFAM" id="SSF53850">
    <property type="entry name" value="Periplasmic binding protein-like II"/>
    <property type="match status" value="1"/>
</dbReference>
<name>A0A158GYI4_CABCO</name>
<dbReference type="GO" id="GO:0000976">
    <property type="term" value="F:transcription cis-regulatory region binding"/>
    <property type="evidence" value="ECO:0007669"/>
    <property type="project" value="TreeGrafter"/>
</dbReference>
<keyword evidence="2" id="KW-0805">Transcription regulation</keyword>
<dbReference type="CDD" id="cd05466">
    <property type="entry name" value="PBP2_LTTR_substrate"/>
    <property type="match status" value="1"/>
</dbReference>
<sequence>MILNPQWLRTFLALVDLGNFTRAAERLDLTQAAVSQHLRHLEDELGLLVIRRSRGIELTPAGRALIDYCEEMELAGKRLTSRLSDSEDEAGEIGLITPGSIGLVLFPLLLDLQQQRPEWKMRHRFAPDSEVLEAVLESRYDLGIVALKPDDPRLAASKFIEEPLELVVPANADVHDWSDLEKLGFIDYPEAHVTASRLLSRRFPGNPGVGSLRRQGFSNQISLIPEFVARGLGFTVIPRYARIAFGKPEAVGVVECGVPVIDTLWLIRRAEWPLPARCARTVEYLRERVSAPPVIKAEAKKKRPVRAKR</sequence>
<gene>
    <name evidence="6" type="ORF">AWB70_02606</name>
</gene>
<dbReference type="Proteomes" id="UP000054740">
    <property type="component" value="Unassembled WGS sequence"/>
</dbReference>
<reference evidence="7" key="1">
    <citation type="submission" date="2016-01" db="EMBL/GenBank/DDBJ databases">
        <authorList>
            <person name="Peeters C."/>
        </authorList>
    </citation>
    <scope>NUCLEOTIDE SEQUENCE [LARGE SCALE GENOMIC DNA]</scope>
</reference>
<evidence type="ECO:0000256" key="1">
    <source>
        <dbReference type="ARBA" id="ARBA00009437"/>
    </source>
</evidence>
<dbReference type="Gene3D" id="1.10.10.10">
    <property type="entry name" value="Winged helix-like DNA-binding domain superfamily/Winged helix DNA-binding domain"/>
    <property type="match status" value="1"/>
</dbReference>
<comment type="similarity">
    <text evidence="1">Belongs to the LysR transcriptional regulatory family.</text>
</comment>
<dbReference type="EMBL" id="FCNY02000006">
    <property type="protein sequence ID" value="SAL36659.1"/>
    <property type="molecule type" value="Genomic_DNA"/>
</dbReference>
<protein>
    <submittedName>
        <fullName evidence="6">LysR family transcriptional regulator</fullName>
    </submittedName>
</protein>
<evidence type="ECO:0000256" key="4">
    <source>
        <dbReference type="ARBA" id="ARBA00023163"/>
    </source>
</evidence>
<evidence type="ECO:0000259" key="5">
    <source>
        <dbReference type="PROSITE" id="PS50931"/>
    </source>
</evidence>
<dbReference type="InterPro" id="IPR036388">
    <property type="entry name" value="WH-like_DNA-bd_sf"/>
</dbReference>
<dbReference type="Gene3D" id="3.40.190.290">
    <property type="match status" value="1"/>
</dbReference>
<proteinExistence type="inferred from homology"/>
<accession>A0A158GYI4</accession>
<keyword evidence="4" id="KW-0804">Transcription</keyword>
<dbReference type="SUPFAM" id="SSF46785">
    <property type="entry name" value="Winged helix' DNA-binding domain"/>
    <property type="match status" value="1"/>
</dbReference>
<dbReference type="PRINTS" id="PR00039">
    <property type="entry name" value="HTHLYSR"/>
</dbReference>
<organism evidence="6 7">
    <name type="scientific">Caballeronia cordobensis</name>
    <name type="common">Burkholderia cordobensis</name>
    <dbReference type="NCBI Taxonomy" id="1353886"/>
    <lineage>
        <taxon>Bacteria</taxon>
        <taxon>Pseudomonadati</taxon>
        <taxon>Pseudomonadota</taxon>
        <taxon>Betaproteobacteria</taxon>
        <taxon>Burkholderiales</taxon>
        <taxon>Burkholderiaceae</taxon>
        <taxon>Caballeronia</taxon>
    </lineage>
</organism>
<dbReference type="PANTHER" id="PTHR30126:SF99">
    <property type="entry name" value="TRANSCRIPTIONAL REGULATOR LYSR FAMILY"/>
    <property type="match status" value="1"/>
</dbReference>
<evidence type="ECO:0000313" key="7">
    <source>
        <dbReference type="Proteomes" id="UP000054740"/>
    </source>
</evidence>
<dbReference type="Pfam" id="PF03466">
    <property type="entry name" value="LysR_substrate"/>
    <property type="match status" value="1"/>
</dbReference>
<evidence type="ECO:0000256" key="2">
    <source>
        <dbReference type="ARBA" id="ARBA00023015"/>
    </source>
</evidence>
<dbReference type="InterPro" id="IPR005119">
    <property type="entry name" value="LysR_subst-bd"/>
</dbReference>
<dbReference type="InterPro" id="IPR036390">
    <property type="entry name" value="WH_DNA-bd_sf"/>
</dbReference>
<keyword evidence="3" id="KW-0238">DNA-binding</keyword>
<dbReference type="GO" id="GO:0003700">
    <property type="term" value="F:DNA-binding transcription factor activity"/>
    <property type="evidence" value="ECO:0007669"/>
    <property type="project" value="InterPro"/>
</dbReference>
<dbReference type="PROSITE" id="PS50931">
    <property type="entry name" value="HTH_LYSR"/>
    <property type="match status" value="1"/>
</dbReference>
<dbReference type="Pfam" id="PF00126">
    <property type="entry name" value="HTH_1"/>
    <property type="match status" value="1"/>
</dbReference>
<dbReference type="PANTHER" id="PTHR30126">
    <property type="entry name" value="HTH-TYPE TRANSCRIPTIONAL REGULATOR"/>
    <property type="match status" value="1"/>
</dbReference>
<dbReference type="InterPro" id="IPR000847">
    <property type="entry name" value="LysR_HTH_N"/>
</dbReference>
<keyword evidence="7" id="KW-1185">Reference proteome</keyword>
<feature type="domain" description="HTH lysR-type" evidence="5">
    <location>
        <begin position="3"/>
        <end position="59"/>
    </location>
</feature>